<dbReference type="GO" id="GO:0045454">
    <property type="term" value="P:cell redox homeostasis"/>
    <property type="evidence" value="ECO:0007669"/>
    <property type="project" value="TreeGrafter"/>
</dbReference>
<gene>
    <name evidence="2" type="ORF">H4R18_000464</name>
</gene>
<feature type="region of interest" description="Disordered" evidence="1">
    <location>
        <begin position="679"/>
        <end position="775"/>
    </location>
</feature>
<dbReference type="Proteomes" id="UP001140217">
    <property type="component" value="Unassembled WGS sequence"/>
</dbReference>
<dbReference type="Gene3D" id="2.120.10.80">
    <property type="entry name" value="Kelch-type beta propeller"/>
    <property type="match status" value="1"/>
</dbReference>
<dbReference type="InterPro" id="IPR015915">
    <property type="entry name" value="Kelch-typ_b-propeller"/>
</dbReference>
<feature type="region of interest" description="Disordered" evidence="1">
    <location>
        <begin position="70"/>
        <end position="89"/>
    </location>
</feature>
<dbReference type="PANTHER" id="PTHR43503">
    <property type="entry name" value="MCG48959-RELATED"/>
    <property type="match status" value="1"/>
</dbReference>
<dbReference type="SUPFAM" id="SSF117281">
    <property type="entry name" value="Kelch motif"/>
    <property type="match status" value="1"/>
</dbReference>
<feature type="compositionally biased region" description="Low complexity" evidence="1">
    <location>
        <begin position="842"/>
        <end position="859"/>
    </location>
</feature>
<feature type="region of interest" description="Disordered" evidence="1">
    <location>
        <begin position="119"/>
        <end position="138"/>
    </location>
</feature>
<feature type="compositionally biased region" description="Polar residues" evidence="1">
    <location>
        <begin position="787"/>
        <end position="800"/>
    </location>
</feature>
<dbReference type="GO" id="GO:0005829">
    <property type="term" value="C:cytosol"/>
    <property type="evidence" value="ECO:0007669"/>
    <property type="project" value="TreeGrafter"/>
</dbReference>
<accession>A0A9W8LLN7</accession>
<feature type="compositionally biased region" description="Low complexity" evidence="1">
    <location>
        <begin position="725"/>
        <end position="744"/>
    </location>
</feature>
<dbReference type="OrthoDB" id="10001928at2759"/>
<evidence type="ECO:0000256" key="1">
    <source>
        <dbReference type="SAM" id="MobiDB-lite"/>
    </source>
</evidence>
<name>A0A9W8LLN7_9FUNG</name>
<feature type="compositionally biased region" description="Basic and acidic residues" evidence="1">
    <location>
        <begin position="503"/>
        <end position="515"/>
    </location>
</feature>
<feature type="region of interest" description="Disordered" evidence="1">
    <location>
        <begin position="787"/>
        <end position="810"/>
    </location>
</feature>
<feature type="compositionally biased region" description="Polar residues" evidence="1">
    <location>
        <begin position="127"/>
        <end position="138"/>
    </location>
</feature>
<proteinExistence type="predicted"/>
<dbReference type="EMBL" id="JANBUL010000010">
    <property type="protein sequence ID" value="KAJ2785519.1"/>
    <property type="molecule type" value="Genomic_DNA"/>
</dbReference>
<sequence length="966" mass="103835">MPGAEHDLTELFVRSFKCTGDVPPALVGSSVTYLRGHAYVFGGRALHSARLSNDIYACDLQTYQWRRIGAGDERPGTAGARPPGAAPPPPPRFFHSATAFRQYLVVFGGMGLDVDPDAPAGALGDPHSTNIQDDRNQQSFQVRTSKTLLDDIAVFDTQSECWVSRRALDGAPDDDDDDGASAPVRPAARYAHLSALLGHRLLVVGGQDLEEQYVEELNVFDLRAGRWVHRSPFPRAVGLYRSFIASPPAAGGSLLYSNFSFASVKRSLYQLSAPPDCTLKDISAQMDGEPAGLRFPRGHVADPHTVVMSGTLISSEGHSEMSLWALDSRTMRWQPIPCGARFRTGSWNQSVVDPRTNTLVVFGDSRRDLAYDYQRRRLNYTEVRAVDLRALGYMRAPRTPELPAPIAASPLAAARTAATGTLVSQPGSPAARQGATKATPELLGFEIGAQLLHFTQFNDAEILAADGSCVAEVNTGLLRARWPKQTEAWLAAAAAASPSTRPPSRDSHTDGDPRRPASPAASSRTSARAAALAAECPRRMVVDAPREAIFLLVFFLYTGVIDPAARFGLHQGAELAARDDPSAAKDELDAARVLGELLVLAARYSLDTLAERTAEMLHWRATGLSAPLIFEAALRADHQGLQARCVIVARDHIPGLRADRQSPLYMISSTARASILRFFPKPDAPDAPDARQSAAYDRSHHQHYPTGTPRPIHQSDSRQRAPSDALMAADHPAAASVRSAALASPSPPGGSPSSTLRGAQARSPYPQHDLGTPRRPWEAAMMSSPVINSPASSRYSTQSPEVRGGSSAADYTSSKRLSGFSHLANQPLPEDIAVNYAHTTASAPVSSSSDTPAAAPPSRSSKRTSRYLGGISAAATSSVESIPIERRTSDSSSMNEASAQAPQQHQQPQQHQHPVQQQPQQQQSSRSLIFRPWNKMKKIASSSQVSTDSLPPVPAHSSTFSGTGTR</sequence>
<protein>
    <recommendedName>
        <fullName evidence="4">BTB domain-containing protein</fullName>
    </recommendedName>
</protein>
<dbReference type="GO" id="GO:0005739">
    <property type="term" value="C:mitochondrion"/>
    <property type="evidence" value="ECO:0007669"/>
    <property type="project" value="TreeGrafter"/>
</dbReference>
<evidence type="ECO:0000313" key="3">
    <source>
        <dbReference type="Proteomes" id="UP001140217"/>
    </source>
</evidence>
<feature type="region of interest" description="Disordered" evidence="1">
    <location>
        <begin position="842"/>
        <end position="966"/>
    </location>
</feature>
<keyword evidence="3" id="KW-1185">Reference proteome</keyword>
<feature type="region of interest" description="Disordered" evidence="1">
    <location>
        <begin position="491"/>
        <end position="526"/>
    </location>
</feature>
<feature type="compositionally biased region" description="Low complexity" evidence="1">
    <location>
        <begin position="517"/>
        <end position="526"/>
    </location>
</feature>
<dbReference type="AlphaFoldDB" id="A0A9W8LLN7"/>
<comment type="caution">
    <text evidence="2">The sequence shown here is derived from an EMBL/GenBank/DDBJ whole genome shotgun (WGS) entry which is preliminary data.</text>
</comment>
<evidence type="ECO:0000313" key="2">
    <source>
        <dbReference type="EMBL" id="KAJ2785519.1"/>
    </source>
</evidence>
<organism evidence="2 3">
    <name type="scientific">Coemansia javaensis</name>
    <dbReference type="NCBI Taxonomy" id="2761396"/>
    <lineage>
        <taxon>Eukaryota</taxon>
        <taxon>Fungi</taxon>
        <taxon>Fungi incertae sedis</taxon>
        <taxon>Zoopagomycota</taxon>
        <taxon>Kickxellomycotina</taxon>
        <taxon>Kickxellomycetes</taxon>
        <taxon>Kickxellales</taxon>
        <taxon>Kickxellaceae</taxon>
        <taxon>Coemansia</taxon>
    </lineage>
</organism>
<feature type="compositionally biased region" description="Low complexity" evidence="1">
    <location>
        <begin position="897"/>
        <end position="925"/>
    </location>
</feature>
<dbReference type="Pfam" id="PF24681">
    <property type="entry name" value="Kelch_KLHDC2_KLHL20_DRC7"/>
    <property type="match status" value="1"/>
</dbReference>
<evidence type="ECO:0008006" key="4">
    <source>
        <dbReference type="Google" id="ProtNLM"/>
    </source>
</evidence>
<feature type="compositionally biased region" description="Polar residues" evidence="1">
    <location>
        <begin position="940"/>
        <end position="949"/>
    </location>
</feature>
<reference evidence="2" key="1">
    <citation type="submission" date="2022-07" db="EMBL/GenBank/DDBJ databases">
        <title>Phylogenomic reconstructions and comparative analyses of Kickxellomycotina fungi.</title>
        <authorList>
            <person name="Reynolds N.K."/>
            <person name="Stajich J.E."/>
            <person name="Barry K."/>
            <person name="Grigoriev I.V."/>
            <person name="Crous P."/>
            <person name="Smith M.E."/>
        </authorList>
    </citation>
    <scope>NUCLEOTIDE SEQUENCE</scope>
    <source>
        <strain evidence="2">NBRC 105414</strain>
    </source>
</reference>
<dbReference type="PANTHER" id="PTHR43503:SF2">
    <property type="entry name" value="NEGATIVE REGULATOR OF SPORULATION MDS3-RELATED"/>
    <property type="match status" value="1"/>
</dbReference>
<feature type="compositionally biased region" description="Polar residues" evidence="1">
    <location>
        <begin position="956"/>
        <end position="966"/>
    </location>
</feature>